<dbReference type="VEuPathDB" id="FungiDB:FOXG_12460"/>
<dbReference type="VEuPathDB" id="FungiDB:FOC4_g10006619"/>
<dbReference type="EMBL" id="MRCY01000359">
    <property type="protein sequence ID" value="RKK88861.1"/>
    <property type="molecule type" value="Genomic_DNA"/>
</dbReference>
<evidence type="ECO:0000313" key="3">
    <source>
        <dbReference type="EMBL" id="RKK88861.1"/>
    </source>
</evidence>
<feature type="region of interest" description="Disordered" evidence="1">
    <location>
        <begin position="1"/>
        <end position="24"/>
    </location>
</feature>
<dbReference type="VEuPathDB" id="FungiDB:HZS61_002129"/>
<proteinExistence type="predicted"/>
<accession>A0A420P8L2</accession>
<dbReference type="VEuPathDB" id="FungiDB:FOIG_06492"/>
<dbReference type="AlphaFoldDB" id="A0A420P8L2"/>
<dbReference type="VEuPathDB" id="FungiDB:FOMG_02772"/>
<gene>
    <name evidence="3" type="ORF">BFJ68_g16845</name>
</gene>
<sequence>MTTDSFEKYTSKHHDPSDTSTGSKRSLGLAKQWLNTCVATHRDCNLYCPTQHPFLPTLPTRVLDLEPEDCAADLKLIITQNFKAHYVAISYCWGDQEFLMTTEDNLQQHKEGIYASSLPQTFQDAIIICKALKCRYLWVDALCIIQGNKQDWDRESSQMLHVYRNALVTVCAQGASDVSAGCFTSRDALSRRPVFLPTYNSLTATSTTTSCFWSRQALELGPIGPANFRAWTLQEQTLSGRLLSYCEDSVFWFCCTSKLSEGTPYKPPVREDGLCRDFKTMVLDYELRPVSRGLRSMTSKSRQAYNGWYDLMRQYCVRNIKERTDKLVAISGLAEQMSRIVKDNYVSGLWGRDLIRGLLWKTLLSKEDETTRYPLSGEGFVAPSWSWASMKQAYVKTWFGVNFDHGILHDHLKCPAASSAVESPPVTARSDIEILSFHCQPVTDSPFGQLRSGTIQLKGYIRQYSWEAEDNRLYDYTSQTEIGIIEWDEDFPPDDAVHVVCLYMARYISSSEECEAFGYISEREQRFGKCICLGLIETGVRANEYYRVGIAEIAYWQWDTDVKKEISLI</sequence>
<dbReference type="Proteomes" id="UP000285860">
    <property type="component" value="Unassembled WGS sequence"/>
</dbReference>
<reference evidence="3 4" key="1">
    <citation type="journal article" date="2018" name="Sci. Rep.">
        <title>Characterisation of pathogen-specific regions and novel effector candidates in Fusarium oxysporum f. sp. cepae.</title>
        <authorList>
            <person name="Armitage A.D."/>
            <person name="Taylor A."/>
            <person name="Sobczyk M.K."/>
            <person name="Baxter L."/>
            <person name="Greenfield B.P."/>
            <person name="Bates H.J."/>
            <person name="Wilson F."/>
            <person name="Jackson A.C."/>
            <person name="Ott S."/>
            <person name="Harrison R.J."/>
            <person name="Clarkson J.P."/>
        </authorList>
    </citation>
    <scope>NUCLEOTIDE SEQUENCE [LARGE SCALE GENOMIC DNA]</scope>
    <source>
        <strain evidence="3 4">Fo_A28</strain>
    </source>
</reference>
<dbReference type="Pfam" id="PF06985">
    <property type="entry name" value="HET"/>
    <property type="match status" value="1"/>
</dbReference>
<name>A0A420P8L2_FUSOX</name>
<organism evidence="3 4">
    <name type="scientific">Fusarium oxysporum</name>
    <name type="common">Fusarium vascular wilt</name>
    <dbReference type="NCBI Taxonomy" id="5507"/>
    <lineage>
        <taxon>Eukaryota</taxon>
        <taxon>Fungi</taxon>
        <taxon>Dikarya</taxon>
        <taxon>Ascomycota</taxon>
        <taxon>Pezizomycotina</taxon>
        <taxon>Sordariomycetes</taxon>
        <taxon>Hypocreomycetidae</taxon>
        <taxon>Hypocreales</taxon>
        <taxon>Nectriaceae</taxon>
        <taxon>Fusarium</taxon>
        <taxon>Fusarium oxysporum species complex</taxon>
    </lineage>
</organism>
<protein>
    <recommendedName>
        <fullName evidence="2">Heterokaryon incompatibility domain-containing protein</fullName>
    </recommendedName>
</protein>
<dbReference type="InterPro" id="IPR010730">
    <property type="entry name" value="HET"/>
</dbReference>
<evidence type="ECO:0000313" key="4">
    <source>
        <dbReference type="Proteomes" id="UP000285860"/>
    </source>
</evidence>
<feature type="compositionally biased region" description="Basic and acidic residues" evidence="1">
    <location>
        <begin position="1"/>
        <end position="17"/>
    </location>
</feature>
<dbReference type="PANTHER" id="PTHR33112:SF16">
    <property type="entry name" value="HETEROKARYON INCOMPATIBILITY DOMAIN-CONTAINING PROTEIN"/>
    <property type="match status" value="1"/>
</dbReference>
<dbReference type="VEuPathDB" id="FungiDB:FOC1_g10005844"/>
<dbReference type="VEuPathDB" id="FungiDB:FOZG_02691"/>
<comment type="caution">
    <text evidence="3">The sequence shown here is derived from an EMBL/GenBank/DDBJ whole genome shotgun (WGS) entry which is preliminary data.</text>
</comment>
<feature type="domain" description="Heterokaryon incompatibility" evidence="2">
    <location>
        <begin position="86"/>
        <end position="235"/>
    </location>
</feature>
<dbReference type="PANTHER" id="PTHR33112">
    <property type="entry name" value="DOMAIN PROTEIN, PUTATIVE-RELATED"/>
    <property type="match status" value="1"/>
</dbReference>
<evidence type="ECO:0000256" key="1">
    <source>
        <dbReference type="SAM" id="MobiDB-lite"/>
    </source>
</evidence>
<evidence type="ECO:0000259" key="2">
    <source>
        <dbReference type="Pfam" id="PF06985"/>
    </source>
</evidence>